<evidence type="ECO:0000313" key="3">
    <source>
        <dbReference type="Proteomes" id="UP000076476"/>
    </source>
</evidence>
<evidence type="ECO:0000313" key="4">
    <source>
        <dbReference type="Proteomes" id="UP000214606"/>
    </source>
</evidence>
<reference evidence="2 3" key="1">
    <citation type="submission" date="2016-04" db="EMBL/GenBank/DDBJ databases">
        <title>Draft genome sequence of Aeribacillus pallidus 8m3 from petroleum reservoir.</title>
        <authorList>
            <person name="Poltaraus A.B."/>
            <person name="Nazina T.N."/>
            <person name="Tourova T.P."/>
            <person name="Malakho S.M."/>
            <person name="Korshunova A.V."/>
            <person name="Sokolova D.S."/>
        </authorList>
    </citation>
    <scope>NUCLEOTIDE SEQUENCE [LARGE SCALE GENOMIC DNA]</scope>
    <source>
        <strain evidence="2 3">8m3</strain>
    </source>
</reference>
<dbReference type="EMBL" id="LWBR01000035">
    <property type="protein sequence ID" value="KZN95807.1"/>
    <property type="molecule type" value="Genomic_DNA"/>
</dbReference>
<dbReference type="EMBL" id="CP017703">
    <property type="protein sequence ID" value="ASS91697.1"/>
    <property type="molecule type" value="Genomic_DNA"/>
</dbReference>
<dbReference type="Proteomes" id="UP000214606">
    <property type="component" value="Chromosome"/>
</dbReference>
<dbReference type="GeneID" id="301126599"/>
<dbReference type="AlphaFoldDB" id="A0A161ZS46"/>
<evidence type="ECO:0008006" key="5">
    <source>
        <dbReference type="Google" id="ProtNLM"/>
    </source>
</evidence>
<accession>A0A161ZS46</accession>
<protein>
    <recommendedName>
        <fullName evidence="5">YppF-like protein</fullName>
    </recommendedName>
</protein>
<evidence type="ECO:0000313" key="1">
    <source>
        <dbReference type="EMBL" id="ASS91697.1"/>
    </source>
</evidence>
<dbReference type="OrthoDB" id="2680239at2"/>
<proteinExistence type="predicted"/>
<dbReference type="RefSeq" id="WP_063388541.1">
    <property type="nucleotide sequence ID" value="NZ_CP017703.1"/>
</dbReference>
<organism evidence="2 3">
    <name type="scientific">Aeribacillus pallidus</name>
    <dbReference type="NCBI Taxonomy" id="33936"/>
    <lineage>
        <taxon>Bacteria</taxon>
        <taxon>Bacillati</taxon>
        <taxon>Bacillota</taxon>
        <taxon>Bacilli</taxon>
        <taxon>Bacillales</taxon>
        <taxon>Bacillaceae</taxon>
        <taxon>Aeribacillus</taxon>
    </lineage>
</organism>
<sequence>MTVQTLRERFKMEKQYEAECANELLDFARRLYLYENISIKDFRNIVKTLEQQGAVTPEYIL</sequence>
<gene>
    <name evidence="1" type="ORF">AP3564_16935</name>
    <name evidence="2" type="ORF">AZI98_12085</name>
</gene>
<evidence type="ECO:0000313" key="2">
    <source>
        <dbReference type="EMBL" id="KZN95807.1"/>
    </source>
</evidence>
<dbReference type="KEGG" id="apak:AP3564_16935"/>
<accession>A0A163XP42</accession>
<dbReference type="Proteomes" id="UP000076476">
    <property type="component" value="Unassembled WGS sequence"/>
</dbReference>
<keyword evidence="3" id="KW-1185">Reference proteome</keyword>
<dbReference type="InterPro" id="IPR025553">
    <property type="entry name" value="YppF"/>
</dbReference>
<reference evidence="1 4" key="2">
    <citation type="submission" date="2016-10" db="EMBL/GenBank/DDBJ databases">
        <title>The whole genome sequencing and assembly of Aeribacillus pallidus KCTC3564 strain.</title>
        <authorList>
            <person name="Lee Y.-J."/>
            <person name="Park M.-K."/>
            <person name="Yi H."/>
            <person name="Bahn Y.-S."/>
            <person name="Kim J.F."/>
            <person name="Lee D.-W."/>
        </authorList>
    </citation>
    <scope>NUCLEOTIDE SEQUENCE [LARGE SCALE GENOMIC DNA]</scope>
    <source>
        <strain evidence="1 4">KCTC3564</strain>
    </source>
</reference>
<name>A0A161ZS46_9BACI</name>
<dbReference type="Pfam" id="PF14178">
    <property type="entry name" value="YppF"/>
    <property type="match status" value="1"/>
</dbReference>